<feature type="transmembrane region" description="Helical" evidence="1">
    <location>
        <begin position="93"/>
        <end position="119"/>
    </location>
</feature>
<dbReference type="AlphaFoldDB" id="A0A0R3MDD4"/>
<dbReference type="EMBL" id="LLYA01000203">
    <property type="protein sequence ID" value="KRR17914.1"/>
    <property type="molecule type" value="Genomic_DNA"/>
</dbReference>
<proteinExistence type="predicted"/>
<feature type="transmembrane region" description="Helical" evidence="1">
    <location>
        <begin position="131"/>
        <end position="149"/>
    </location>
</feature>
<feature type="transmembrane region" description="Helical" evidence="1">
    <location>
        <begin position="20"/>
        <end position="40"/>
    </location>
</feature>
<sequence>MTDGASSDLPQRPASRRIDPAGLVIAAALAVLAAVLVWDASRLSSTSMYGMGPEAMPVVVAVGLGILASANLIDALRGNLPPRESADPKPVLLILGGLALLIAIIGLGGGFILATSALFVTTSAAFGRRAILADLVIALVMTTLIYLAFDRLLTLSLPAGPLERLL</sequence>
<reference evidence="3 4" key="1">
    <citation type="submission" date="2014-03" db="EMBL/GenBank/DDBJ databases">
        <title>Bradyrhizobium valentinum sp. nov., isolated from effective nodules of Lupinus mariae-josephae, a lupine endemic of basic-lime soils in Eastern Spain.</title>
        <authorList>
            <person name="Duran D."/>
            <person name="Rey L."/>
            <person name="Navarro A."/>
            <person name="Busquets A."/>
            <person name="Imperial J."/>
            <person name="Ruiz-Argueso T."/>
        </authorList>
    </citation>
    <scope>NUCLEOTIDE SEQUENCE [LARGE SCALE GENOMIC DNA]</scope>
    <source>
        <strain evidence="3 4">Ro19</strain>
    </source>
</reference>
<keyword evidence="4" id="KW-1185">Reference proteome</keyword>
<evidence type="ECO:0000259" key="2">
    <source>
        <dbReference type="Pfam" id="PF07331"/>
    </source>
</evidence>
<keyword evidence="1" id="KW-0812">Transmembrane</keyword>
<feature type="transmembrane region" description="Helical" evidence="1">
    <location>
        <begin position="52"/>
        <end position="73"/>
    </location>
</feature>
<organism evidence="3 4">
    <name type="scientific">Bradyrhizobium retamae</name>
    <dbReference type="NCBI Taxonomy" id="1300035"/>
    <lineage>
        <taxon>Bacteria</taxon>
        <taxon>Pseudomonadati</taxon>
        <taxon>Pseudomonadota</taxon>
        <taxon>Alphaproteobacteria</taxon>
        <taxon>Hyphomicrobiales</taxon>
        <taxon>Nitrobacteraceae</taxon>
        <taxon>Bradyrhizobium</taxon>
    </lineage>
</organism>
<keyword evidence="1" id="KW-0472">Membrane</keyword>
<accession>A0A0R3MDD4</accession>
<evidence type="ECO:0000313" key="3">
    <source>
        <dbReference type="EMBL" id="KRR17914.1"/>
    </source>
</evidence>
<evidence type="ECO:0000256" key="1">
    <source>
        <dbReference type="SAM" id="Phobius"/>
    </source>
</evidence>
<comment type="caution">
    <text evidence="3">The sequence shown here is derived from an EMBL/GenBank/DDBJ whole genome shotgun (WGS) entry which is preliminary data.</text>
</comment>
<evidence type="ECO:0000313" key="4">
    <source>
        <dbReference type="Proteomes" id="UP000052023"/>
    </source>
</evidence>
<feature type="domain" description="DUF1468" evidence="2">
    <location>
        <begin position="24"/>
        <end position="158"/>
    </location>
</feature>
<dbReference type="RefSeq" id="WP_057847349.1">
    <property type="nucleotide sequence ID" value="NZ_LLYA01000203.1"/>
</dbReference>
<dbReference type="OrthoDB" id="7347328at2"/>
<keyword evidence="1" id="KW-1133">Transmembrane helix</keyword>
<dbReference type="Pfam" id="PF07331">
    <property type="entry name" value="TctB"/>
    <property type="match status" value="1"/>
</dbReference>
<dbReference type="InterPro" id="IPR009936">
    <property type="entry name" value="DUF1468"/>
</dbReference>
<dbReference type="Proteomes" id="UP000052023">
    <property type="component" value="Unassembled WGS sequence"/>
</dbReference>
<protein>
    <submittedName>
        <fullName evidence="3">Tripartite tricarboxylate transporter TctB</fullName>
    </submittedName>
</protein>
<name>A0A0R3MDD4_9BRAD</name>
<gene>
    <name evidence="3" type="ORF">CQ13_11135</name>
</gene>